<feature type="transmembrane region" description="Helical" evidence="1">
    <location>
        <begin position="67"/>
        <end position="91"/>
    </location>
</feature>
<feature type="transmembrane region" description="Helical" evidence="1">
    <location>
        <begin position="194"/>
        <end position="212"/>
    </location>
</feature>
<keyword evidence="3" id="KW-1185">Reference proteome</keyword>
<accession>A0ABX6FCX9</accession>
<dbReference type="Proteomes" id="UP000424966">
    <property type="component" value="Chromosome"/>
</dbReference>
<reference evidence="2 3" key="1">
    <citation type="submission" date="2019-11" db="EMBL/GenBank/DDBJ databases">
        <title>FDA dAtabase for Regulatory Grade micrObial Sequences (FDA-ARGOS): Supporting development and validation of Infectious Disease Dx tests.</title>
        <authorList>
            <person name="Patel R."/>
            <person name="Rucinski S."/>
            <person name="Tallon L."/>
            <person name="Sadzewicz L."/>
            <person name="Vavikolanu K."/>
            <person name="Mehta A."/>
            <person name="Aluvathingal J."/>
            <person name="Nadendla S."/>
            <person name="Nandy P."/>
            <person name="Geyer C."/>
            <person name="Yan Y."/>
            <person name="Sichtig H."/>
        </authorList>
    </citation>
    <scope>NUCLEOTIDE SEQUENCE [LARGE SCALE GENOMIC DNA]</scope>
    <source>
        <strain evidence="2 3">FDAARGOS_729</strain>
    </source>
</reference>
<dbReference type="RefSeq" id="WP_155967941.1">
    <property type="nucleotide sequence ID" value="NZ_CP046293.1"/>
</dbReference>
<protein>
    <recommendedName>
        <fullName evidence="4">MotA/TolQ/ExbB proton channel domain-containing protein</fullName>
    </recommendedName>
</protein>
<keyword evidence="1" id="KW-0812">Transmembrane</keyword>
<evidence type="ECO:0008006" key="4">
    <source>
        <dbReference type="Google" id="ProtNLM"/>
    </source>
</evidence>
<dbReference type="GeneID" id="58049027"/>
<evidence type="ECO:0000313" key="3">
    <source>
        <dbReference type="Proteomes" id="UP000424966"/>
    </source>
</evidence>
<organism evidence="2 3">
    <name type="scientific">Yersinia intermedia</name>
    <dbReference type="NCBI Taxonomy" id="631"/>
    <lineage>
        <taxon>Bacteria</taxon>
        <taxon>Pseudomonadati</taxon>
        <taxon>Pseudomonadota</taxon>
        <taxon>Gammaproteobacteria</taxon>
        <taxon>Enterobacterales</taxon>
        <taxon>Yersiniaceae</taxon>
        <taxon>Yersinia</taxon>
    </lineage>
</organism>
<feature type="transmembrane region" description="Helical" evidence="1">
    <location>
        <begin position="155"/>
        <end position="174"/>
    </location>
</feature>
<keyword evidence="1" id="KW-0472">Membrane</keyword>
<keyword evidence="1" id="KW-1133">Transmembrane helix</keyword>
<evidence type="ECO:0000256" key="1">
    <source>
        <dbReference type="SAM" id="Phobius"/>
    </source>
</evidence>
<sequence length="236" mass="26982">MLRINHIIKILCGIKSYAPHTYKTRTDKIIDKIHTRLFIIGITFLASLAFLVVLYKLTDFFKNETIIYFIFSMYFGTTITGLLIMILPPVLGIKHLINWKKETSDEFVCEIFHDEQNAILLLDYSEKELLYAVHWLQMKINRVNLRVSTFFGEKTAVLSVLALTYSAVQSSIGFDKLSHTFTEGLFASGITNTFVTFGLAFLLGISLGALMLKKFANHQLYLKEIVELAIRIQKNA</sequence>
<feature type="transmembrane region" description="Helical" evidence="1">
    <location>
        <begin position="37"/>
        <end position="55"/>
    </location>
</feature>
<dbReference type="EMBL" id="CP046294">
    <property type="protein sequence ID" value="QGR72824.1"/>
    <property type="molecule type" value="Genomic_DNA"/>
</dbReference>
<gene>
    <name evidence="2" type="ORF">FOC37_22150</name>
</gene>
<proteinExistence type="predicted"/>
<name>A0ABX6FCX9_YERIN</name>
<evidence type="ECO:0000313" key="2">
    <source>
        <dbReference type="EMBL" id="QGR72824.1"/>
    </source>
</evidence>